<keyword evidence="1" id="KW-0472">Membrane</keyword>
<name>A0ABU3PQR9_9ACTN</name>
<evidence type="ECO:0000313" key="3">
    <source>
        <dbReference type="EMBL" id="MDT9591573.1"/>
    </source>
</evidence>
<feature type="transmembrane region" description="Helical" evidence="1">
    <location>
        <begin position="20"/>
        <end position="42"/>
    </location>
</feature>
<sequence length="151" mass="15312">MRRGRRPRWRDQRGQTTVLIVGFAGVLFLLVAVVVDASAAYLQRQGLATIADGAALAGADAGATGGEVYTGGLDAGGRVEQSERAAAAAVDAYLGSIDAYGRYPGLAYETRVVDGSVEVRIAAPLDLPLTLPGGPGEAEVAATGTAALQLG</sequence>
<keyword evidence="1" id="KW-1133">Transmembrane helix</keyword>
<dbReference type="Proteomes" id="UP001268542">
    <property type="component" value="Unassembled WGS sequence"/>
</dbReference>
<accession>A0ABU3PQR9</accession>
<evidence type="ECO:0000256" key="1">
    <source>
        <dbReference type="SAM" id="Phobius"/>
    </source>
</evidence>
<dbReference type="Pfam" id="PF13400">
    <property type="entry name" value="Tad"/>
    <property type="match status" value="1"/>
</dbReference>
<organism evidence="3 4">
    <name type="scientific">Nocardioides imazamoxiresistens</name>
    <dbReference type="NCBI Taxonomy" id="3231893"/>
    <lineage>
        <taxon>Bacteria</taxon>
        <taxon>Bacillati</taxon>
        <taxon>Actinomycetota</taxon>
        <taxon>Actinomycetes</taxon>
        <taxon>Propionibacteriales</taxon>
        <taxon>Nocardioidaceae</taxon>
        <taxon>Nocardioides</taxon>
    </lineage>
</organism>
<proteinExistence type="predicted"/>
<keyword evidence="1" id="KW-0812">Transmembrane</keyword>
<gene>
    <name evidence="3" type="ORF">RDV89_00745</name>
</gene>
<dbReference type="RefSeq" id="WP_315730535.1">
    <property type="nucleotide sequence ID" value="NZ_JAVYII010000001.1"/>
</dbReference>
<keyword evidence="4" id="KW-1185">Reference proteome</keyword>
<protein>
    <submittedName>
        <fullName evidence="3">Pilus assembly protein TadG-related protein</fullName>
    </submittedName>
</protein>
<feature type="domain" description="Putative Flp pilus-assembly TadG-like N-terminal" evidence="2">
    <location>
        <begin position="14"/>
        <end position="61"/>
    </location>
</feature>
<dbReference type="InterPro" id="IPR028087">
    <property type="entry name" value="Tad_N"/>
</dbReference>
<comment type="caution">
    <text evidence="3">The sequence shown here is derived from an EMBL/GenBank/DDBJ whole genome shotgun (WGS) entry which is preliminary data.</text>
</comment>
<reference evidence="3 4" key="1">
    <citation type="submission" date="2023-08" db="EMBL/GenBank/DDBJ databases">
        <title>Nocardioides seae sp. nov., a bacterium isolated from a soil.</title>
        <authorList>
            <person name="Wang X."/>
        </authorList>
    </citation>
    <scope>NUCLEOTIDE SEQUENCE [LARGE SCALE GENOMIC DNA]</scope>
    <source>
        <strain evidence="3 4">YZH12</strain>
    </source>
</reference>
<evidence type="ECO:0000313" key="4">
    <source>
        <dbReference type="Proteomes" id="UP001268542"/>
    </source>
</evidence>
<dbReference type="EMBL" id="JAVYII010000001">
    <property type="protein sequence ID" value="MDT9591573.1"/>
    <property type="molecule type" value="Genomic_DNA"/>
</dbReference>
<evidence type="ECO:0000259" key="2">
    <source>
        <dbReference type="Pfam" id="PF13400"/>
    </source>
</evidence>